<reference evidence="1 2" key="1">
    <citation type="submission" date="2020-06" db="EMBL/GenBank/DDBJ databases">
        <authorList>
            <person name="Li R."/>
            <person name="Bekaert M."/>
        </authorList>
    </citation>
    <scope>NUCLEOTIDE SEQUENCE [LARGE SCALE GENOMIC DNA]</scope>
    <source>
        <strain evidence="2">wild</strain>
    </source>
</reference>
<keyword evidence="2" id="KW-1185">Reference proteome</keyword>
<accession>A0A6J8CY60</accession>
<evidence type="ECO:0000313" key="1">
    <source>
        <dbReference type="EMBL" id="CAC5399860.1"/>
    </source>
</evidence>
<dbReference type="OrthoDB" id="6152126at2759"/>
<dbReference type="PANTHER" id="PTHR46963">
    <property type="entry name" value="SIMILAR TO RIKEN CDNA E130308A19"/>
    <property type="match status" value="1"/>
</dbReference>
<dbReference type="PANTHER" id="PTHR46963:SF2">
    <property type="match status" value="1"/>
</dbReference>
<dbReference type="AlphaFoldDB" id="A0A6J8CY60"/>
<proteinExistence type="predicted"/>
<dbReference type="InterPro" id="IPR042838">
    <property type="entry name" value="KIAA1958"/>
</dbReference>
<evidence type="ECO:0000313" key="2">
    <source>
        <dbReference type="Proteomes" id="UP000507470"/>
    </source>
</evidence>
<name>A0A6J8CY60_MYTCO</name>
<evidence type="ECO:0008006" key="3">
    <source>
        <dbReference type="Google" id="ProtNLM"/>
    </source>
</evidence>
<dbReference type="EMBL" id="CACVKT020006109">
    <property type="protein sequence ID" value="CAC5399860.1"/>
    <property type="molecule type" value="Genomic_DNA"/>
</dbReference>
<sequence length="161" mass="18780">MEQESKNICRKTKSDLNIFQSYMKTKHNETSNIDEIPPQELDRFLDVERQTNGTMKYEPTSLKSIKQSISRYLKDSNYQCNIMTDDEFYKNRQTLSAKFKNLKSLGLGNKPNAADPITDDDINEFYSKNVMIATSPRSLINTIYINNNYHFGQRGVTEHYN</sequence>
<dbReference type="Proteomes" id="UP000507470">
    <property type="component" value="Unassembled WGS sequence"/>
</dbReference>
<gene>
    <name evidence="1" type="ORF">MCOR_34092</name>
</gene>
<protein>
    <recommendedName>
        <fullName evidence="3">KCTD1_15</fullName>
    </recommendedName>
</protein>
<organism evidence="1 2">
    <name type="scientific">Mytilus coruscus</name>
    <name type="common">Sea mussel</name>
    <dbReference type="NCBI Taxonomy" id="42192"/>
    <lineage>
        <taxon>Eukaryota</taxon>
        <taxon>Metazoa</taxon>
        <taxon>Spiralia</taxon>
        <taxon>Lophotrochozoa</taxon>
        <taxon>Mollusca</taxon>
        <taxon>Bivalvia</taxon>
        <taxon>Autobranchia</taxon>
        <taxon>Pteriomorphia</taxon>
        <taxon>Mytilida</taxon>
        <taxon>Mytiloidea</taxon>
        <taxon>Mytilidae</taxon>
        <taxon>Mytilinae</taxon>
        <taxon>Mytilus</taxon>
    </lineage>
</organism>